<reference evidence="4" key="1">
    <citation type="journal article" date="2019" name="Int. J. Syst. Evol. Microbiol.">
        <title>The Global Catalogue of Microorganisms (GCM) 10K type strain sequencing project: providing services to taxonomists for standard genome sequencing and annotation.</title>
        <authorList>
            <consortium name="The Broad Institute Genomics Platform"/>
            <consortium name="The Broad Institute Genome Sequencing Center for Infectious Disease"/>
            <person name="Wu L."/>
            <person name="Ma J."/>
        </authorList>
    </citation>
    <scope>NUCLEOTIDE SEQUENCE [LARGE SCALE GENOMIC DNA]</scope>
    <source>
        <strain evidence="4">KCTC 23701</strain>
    </source>
</reference>
<proteinExistence type="predicted"/>
<dbReference type="InterPro" id="IPR006944">
    <property type="entry name" value="Phage/GTA_portal"/>
</dbReference>
<name>A0ABQ3GX60_9NEIS</name>
<dbReference type="NCBIfam" id="TIGR01537">
    <property type="entry name" value="portal_HK97"/>
    <property type="match status" value="1"/>
</dbReference>
<accession>A0ABQ3GX60</accession>
<dbReference type="RefSeq" id="WP_189459152.1">
    <property type="nucleotide sequence ID" value="NZ_BMYO01000002.1"/>
</dbReference>
<keyword evidence="4" id="KW-1185">Reference proteome</keyword>
<organism evidence="3 4">
    <name type="scientific">Jeongeupia chitinilytica</name>
    <dbReference type="NCBI Taxonomy" id="1041641"/>
    <lineage>
        <taxon>Bacteria</taxon>
        <taxon>Pseudomonadati</taxon>
        <taxon>Pseudomonadota</taxon>
        <taxon>Betaproteobacteria</taxon>
        <taxon>Neisseriales</taxon>
        <taxon>Chitinibacteraceae</taxon>
        <taxon>Jeongeupia</taxon>
    </lineage>
</organism>
<feature type="transmembrane region" description="Helical" evidence="2">
    <location>
        <begin position="80"/>
        <end position="99"/>
    </location>
</feature>
<evidence type="ECO:0000313" key="4">
    <source>
        <dbReference type="Proteomes" id="UP000604737"/>
    </source>
</evidence>
<protein>
    <recommendedName>
        <fullName evidence="5">Phage portal protein</fullName>
    </recommendedName>
</protein>
<gene>
    <name evidence="3" type="ORF">GCM10007350_11020</name>
</gene>
<dbReference type="EMBL" id="BMYO01000002">
    <property type="protein sequence ID" value="GHD59480.1"/>
    <property type="molecule type" value="Genomic_DNA"/>
</dbReference>
<dbReference type="Pfam" id="PF04860">
    <property type="entry name" value="Phage_portal"/>
    <property type="match status" value="1"/>
</dbReference>
<dbReference type="InterPro" id="IPR006427">
    <property type="entry name" value="Portal_HK97"/>
</dbReference>
<evidence type="ECO:0000313" key="3">
    <source>
        <dbReference type="EMBL" id="GHD59480.1"/>
    </source>
</evidence>
<feature type="region of interest" description="Disordered" evidence="1">
    <location>
        <begin position="412"/>
        <end position="443"/>
    </location>
</feature>
<dbReference type="Proteomes" id="UP000604737">
    <property type="component" value="Unassembled WGS sequence"/>
</dbReference>
<evidence type="ECO:0008006" key="5">
    <source>
        <dbReference type="Google" id="ProtNLM"/>
    </source>
</evidence>
<evidence type="ECO:0000256" key="1">
    <source>
        <dbReference type="SAM" id="MobiDB-lite"/>
    </source>
</evidence>
<keyword evidence="2" id="KW-0472">Membrane</keyword>
<keyword evidence="2" id="KW-0812">Transmembrane</keyword>
<sequence>MTGTRSSGYGSTILNNWLASRQADKAQAAVPPTASVPAEPIHNDSMLLSQGYAGTDLYAFLTGGLSAAGMAVNERTAMNVAAVFACVGLIGGSIASLPLPIYRWTDRGRETVSESQSGLWRLLNLEPWPSMSAAVWRECMMTSVLLQGDAFARIHRKSARSPDIAGFEPLPHSTVEPIPAKGRLLYRVTPTDGGTPYTLDQDDMLHVPGVGFDGQRGLPVIRHALRNVAGTALAASEYTGRFFSNGARPDFVLQSDSPKALDPGVVQTIRETWAQKHQGVANSHLPAILSGGLKIAQLTMSAEDAQLLGIMNLSVEEVARIFGVPPFMIGHVEKTSSFGTGIEQQSIGFVKFTLLRHLVKFAQELNRKVFRGTTYCEFDTTGLERGDTKSRYEAYRVALGRAGEPGWMTPNEVRHEENRPDIPGGERLYYGGENATAAEPADQ</sequence>
<comment type="caution">
    <text evidence="3">The sequence shown here is derived from an EMBL/GenBank/DDBJ whole genome shotgun (WGS) entry which is preliminary data.</text>
</comment>
<keyword evidence="2" id="KW-1133">Transmembrane helix</keyword>
<evidence type="ECO:0000256" key="2">
    <source>
        <dbReference type="SAM" id="Phobius"/>
    </source>
</evidence>